<feature type="compositionally biased region" description="Polar residues" evidence="1">
    <location>
        <begin position="920"/>
        <end position="939"/>
    </location>
</feature>
<protein>
    <submittedName>
        <fullName evidence="2">Uncharacterized protein</fullName>
    </submittedName>
</protein>
<evidence type="ECO:0000313" key="2">
    <source>
        <dbReference type="EMBL" id="CUG89767.1"/>
    </source>
</evidence>
<dbReference type="OrthoDB" id="10690645at2759"/>
<feature type="compositionally biased region" description="Polar residues" evidence="1">
    <location>
        <begin position="18"/>
        <end position="74"/>
    </location>
</feature>
<sequence>MGSVTQAATPPAMGSVPQAATPQAKGSVSQAATPQSKGSDTQTATPQAKGSDTQPATPQAKGSDTQPATPQAVSNGAEEQMSAGKKFFKELSGEQQQKLVTVGDVKALARLKYAPGDFKLIGDLIQKVCSLSENLSEISSPMKLSSNGNTALLGGKRVGFLSFAVDDELVLRKFVDRLLQENSLNSNILKGLTLVKYGDGNFTLVDDVIEKVGSLLKGASMKFSSIENTITVGGNDVGFYSFATDVYLVLIIIDPHDGVTLLENMTHDGTLNVFNRDIKKNKSTACSFSVYSIPYNDNDDAALSIVAKFVLDALLNNASKLSLHALMKSRLFCAEQKLNVENEKVIYVASTSAHFTPVSTRFVNYTHQGGFSSAKLINHQDRSTWNVDPGVVNLIGGESGIGKTLEMLTNFWNETDLTVYIKLEGDLLAETNEKRDSDFKELAANWVRLAIDATCPGLNDKITAYNEAEPFRVRICFDEMGDRPCATRACCAVGPEGICKAMGWKEKHVQVRVCAAGTGIGTAKNTGGSENHRFQLSVLRAPRGSGLYWKFRMELLAASTTSRPVSWKASTTATQKTACFDRFKAAVAMVHTCWNISSSDDTPHDKFQERADAIRKRNNALRECSELAESSEELIMQSLFSAVESDYACTQALENPRVAACIVAQCQKLAKTTLVGQVARGMSGFNVRREVLQPVAERFKLLNGLCGTSAEGACRLLVESFRYVIFDGYESEEPEYAATILMANRGVLVNNVTFVSAAEANFPQYVQVKDAYGKVIGLTDPADKVGNFSHIACYHKEHGQYSISPAMVVLLLYLMASMFDDRFSQMGDMFERASAKTLFMAAQVFHGRPVMELVDFIVGPYAIIGANALKSLNDANVITFKSLTLRVSGALNGKRVTNLLDYQYETAKSIDAHHSDPHSDNTQQQSTQDGTNEQPQSAAKVQAGKKSGEELQQAAAQPVEASDITRKDALSAATRARAQTQAQLDKLWSARREGEAWVEISPPSLPSADAVLHIPDVITLAFQFKDVTDEYTSKDVGDALDLMDGRNSSVAKRNAYAEKLRDLGAPVVPILYTSRSRTVLRGAVHENMVSAIGENCIVAEGIGEPTLIDPWNKRIFDPRIDEDTKWNDIRLHRIRRSMMLFELRKDECADVEVIASVRIAKTSAASSRGY</sequence>
<organism evidence="2 3">
    <name type="scientific">Bodo saltans</name>
    <name type="common">Flagellated protozoan</name>
    <dbReference type="NCBI Taxonomy" id="75058"/>
    <lineage>
        <taxon>Eukaryota</taxon>
        <taxon>Discoba</taxon>
        <taxon>Euglenozoa</taxon>
        <taxon>Kinetoplastea</taxon>
        <taxon>Metakinetoplastina</taxon>
        <taxon>Eubodonida</taxon>
        <taxon>Bodonidae</taxon>
        <taxon>Bodo</taxon>
    </lineage>
</organism>
<dbReference type="Proteomes" id="UP000051952">
    <property type="component" value="Unassembled WGS sequence"/>
</dbReference>
<name>A0A0S4JL54_BODSA</name>
<dbReference type="AlphaFoldDB" id="A0A0S4JL54"/>
<dbReference type="VEuPathDB" id="TriTrypDB:BSAL_23305"/>
<evidence type="ECO:0000313" key="3">
    <source>
        <dbReference type="Proteomes" id="UP000051952"/>
    </source>
</evidence>
<accession>A0A0S4JL54</accession>
<reference evidence="3" key="1">
    <citation type="submission" date="2015-09" db="EMBL/GenBank/DDBJ databases">
        <authorList>
            <consortium name="Pathogen Informatics"/>
        </authorList>
    </citation>
    <scope>NUCLEOTIDE SEQUENCE [LARGE SCALE GENOMIC DNA]</scope>
    <source>
        <strain evidence="3">Lake Konstanz</strain>
    </source>
</reference>
<dbReference type="EMBL" id="CYKH01001768">
    <property type="protein sequence ID" value="CUG89767.1"/>
    <property type="molecule type" value="Genomic_DNA"/>
</dbReference>
<gene>
    <name evidence="2" type="ORF">BSAL_23305</name>
</gene>
<evidence type="ECO:0000256" key="1">
    <source>
        <dbReference type="SAM" id="MobiDB-lite"/>
    </source>
</evidence>
<feature type="region of interest" description="Disordered" evidence="1">
    <location>
        <begin position="911"/>
        <end position="962"/>
    </location>
</feature>
<feature type="region of interest" description="Disordered" evidence="1">
    <location>
        <begin position="1"/>
        <end position="81"/>
    </location>
</feature>
<keyword evidence="3" id="KW-1185">Reference proteome</keyword>
<proteinExistence type="predicted"/>